<dbReference type="Pfam" id="PF00583">
    <property type="entry name" value="Acetyltransf_1"/>
    <property type="match status" value="1"/>
</dbReference>
<protein>
    <recommendedName>
        <fullName evidence="1">N-acetyltransferase domain-containing protein</fullName>
    </recommendedName>
</protein>
<dbReference type="InterPro" id="IPR000182">
    <property type="entry name" value="GNAT_dom"/>
</dbReference>
<sequence length="224" mass="25789">MIALQKKRKQLFNHNSNPEMNISIVVAQKEHYVFAEEICDTIETSALLRGTGIAKRTPEYIQKKMETENAVIAIIDGKFAGFCYIESWQHGQFVAHSGLIVHPDFRNLGLAKKIKTFVFEYSQQKYPEAKVFGITTGLAVMKINSDLGYKPVPFSQLTTDPTFWKGCQTCTNFEILKSKDYKMCLCTGMLYDPKEKQKNPPKHPFNVRIWNRLKEIKQALFLKK</sequence>
<dbReference type="Gene3D" id="3.40.630.30">
    <property type="match status" value="1"/>
</dbReference>
<dbReference type="PROSITE" id="PS51186">
    <property type="entry name" value="GNAT"/>
    <property type="match status" value="1"/>
</dbReference>
<organism evidence="2 3">
    <name type="scientific">Flavobacterium succinicans</name>
    <dbReference type="NCBI Taxonomy" id="29536"/>
    <lineage>
        <taxon>Bacteria</taxon>
        <taxon>Pseudomonadati</taxon>
        <taxon>Bacteroidota</taxon>
        <taxon>Flavobacteriia</taxon>
        <taxon>Flavobacteriales</taxon>
        <taxon>Flavobacteriaceae</taxon>
        <taxon>Flavobacterium</taxon>
    </lineage>
</organism>
<gene>
    <name evidence="2" type="ORF">SAMN05444143_107172</name>
</gene>
<evidence type="ECO:0000313" key="3">
    <source>
        <dbReference type="Proteomes" id="UP000182961"/>
    </source>
</evidence>
<dbReference type="eggNOG" id="COG1246">
    <property type="taxonomic scope" value="Bacteria"/>
</dbReference>
<feature type="domain" description="N-acetyltransferase" evidence="1">
    <location>
        <begin position="30"/>
        <end position="182"/>
    </location>
</feature>
<dbReference type="EMBL" id="FOUT01000007">
    <property type="protein sequence ID" value="SFN18334.1"/>
    <property type="molecule type" value="Genomic_DNA"/>
</dbReference>
<reference evidence="3" key="1">
    <citation type="submission" date="2016-10" db="EMBL/GenBank/DDBJ databases">
        <authorList>
            <person name="Varghese N."/>
            <person name="Submissions S."/>
        </authorList>
    </citation>
    <scope>NUCLEOTIDE SEQUENCE [LARGE SCALE GENOMIC DNA]</scope>
    <source>
        <strain evidence="3">DSM 4002</strain>
    </source>
</reference>
<name>A0A1I4WX50_9FLAO</name>
<dbReference type="GO" id="GO:0016747">
    <property type="term" value="F:acyltransferase activity, transferring groups other than amino-acyl groups"/>
    <property type="evidence" value="ECO:0007669"/>
    <property type="project" value="InterPro"/>
</dbReference>
<evidence type="ECO:0000313" key="2">
    <source>
        <dbReference type="EMBL" id="SFN18334.1"/>
    </source>
</evidence>
<proteinExistence type="predicted"/>
<accession>A0A1I4WX50</accession>
<keyword evidence="3" id="KW-1185">Reference proteome</keyword>
<dbReference type="CDD" id="cd04301">
    <property type="entry name" value="NAT_SF"/>
    <property type="match status" value="1"/>
</dbReference>
<dbReference type="InterPro" id="IPR016181">
    <property type="entry name" value="Acyl_CoA_acyltransferase"/>
</dbReference>
<dbReference type="AlphaFoldDB" id="A0A1I4WX50"/>
<dbReference type="SUPFAM" id="SSF55729">
    <property type="entry name" value="Acyl-CoA N-acyltransferases (Nat)"/>
    <property type="match status" value="1"/>
</dbReference>
<dbReference type="Proteomes" id="UP000182961">
    <property type="component" value="Unassembled WGS sequence"/>
</dbReference>
<evidence type="ECO:0000259" key="1">
    <source>
        <dbReference type="PROSITE" id="PS51186"/>
    </source>
</evidence>